<dbReference type="GO" id="GO:0004674">
    <property type="term" value="F:protein serine/threonine kinase activity"/>
    <property type="evidence" value="ECO:0007669"/>
    <property type="project" value="UniProtKB-KW"/>
</dbReference>
<keyword evidence="10" id="KW-1185">Reference proteome</keyword>
<organism evidence="10 11">
    <name type="scientific">Acanthaster planci</name>
    <name type="common">Crown-of-thorns starfish</name>
    <dbReference type="NCBI Taxonomy" id="133434"/>
    <lineage>
        <taxon>Eukaryota</taxon>
        <taxon>Metazoa</taxon>
        <taxon>Echinodermata</taxon>
        <taxon>Eleutherozoa</taxon>
        <taxon>Asterozoa</taxon>
        <taxon>Asteroidea</taxon>
        <taxon>Valvatacea</taxon>
        <taxon>Valvatida</taxon>
        <taxon>Acanthasteridae</taxon>
        <taxon>Acanthaster</taxon>
    </lineage>
</organism>
<keyword evidence="4" id="KW-0547">Nucleotide-binding</keyword>
<dbReference type="Pfam" id="PF00069">
    <property type="entry name" value="Pkinase"/>
    <property type="match status" value="1"/>
</dbReference>
<evidence type="ECO:0000256" key="6">
    <source>
        <dbReference type="ARBA" id="ARBA00022840"/>
    </source>
</evidence>
<evidence type="ECO:0000313" key="11">
    <source>
        <dbReference type="RefSeq" id="XP_022080016.1"/>
    </source>
</evidence>
<dbReference type="CDD" id="cd13986">
    <property type="entry name" value="STKc_16"/>
    <property type="match status" value="1"/>
</dbReference>
<accession>A0A8B7XII5</accession>
<feature type="domain" description="Protein kinase" evidence="9">
    <location>
        <begin position="65"/>
        <end position="344"/>
    </location>
</feature>
<dbReference type="OrthoDB" id="248923at2759"/>
<name>A0A8B7XII5_ACAPL</name>
<dbReference type="InterPro" id="IPR011009">
    <property type="entry name" value="Kinase-like_dom_sf"/>
</dbReference>
<evidence type="ECO:0000256" key="7">
    <source>
        <dbReference type="ARBA" id="ARBA00047899"/>
    </source>
</evidence>
<reference evidence="11" key="1">
    <citation type="submission" date="2025-08" db="UniProtKB">
        <authorList>
            <consortium name="RefSeq"/>
        </authorList>
    </citation>
    <scope>IDENTIFICATION</scope>
</reference>
<evidence type="ECO:0000256" key="2">
    <source>
        <dbReference type="ARBA" id="ARBA00022527"/>
    </source>
</evidence>
<dbReference type="PANTHER" id="PTHR45998:SF2">
    <property type="entry name" value="SERINE_THREONINE-PROTEIN KINASE 16"/>
    <property type="match status" value="1"/>
</dbReference>
<comment type="catalytic activity">
    <reaction evidence="7">
        <text>L-threonyl-[protein] + ATP = O-phospho-L-threonyl-[protein] + ADP + H(+)</text>
        <dbReference type="Rhea" id="RHEA:46608"/>
        <dbReference type="Rhea" id="RHEA-COMP:11060"/>
        <dbReference type="Rhea" id="RHEA-COMP:11605"/>
        <dbReference type="ChEBI" id="CHEBI:15378"/>
        <dbReference type="ChEBI" id="CHEBI:30013"/>
        <dbReference type="ChEBI" id="CHEBI:30616"/>
        <dbReference type="ChEBI" id="CHEBI:61977"/>
        <dbReference type="ChEBI" id="CHEBI:456216"/>
        <dbReference type="EC" id="2.7.11.1"/>
    </reaction>
</comment>
<keyword evidence="3" id="KW-0808">Transferase</keyword>
<dbReference type="PANTHER" id="PTHR45998">
    <property type="entry name" value="SERINE/THREONINE-PROTEIN KINASE 16"/>
    <property type="match status" value="1"/>
</dbReference>
<dbReference type="Proteomes" id="UP000694845">
    <property type="component" value="Unplaced"/>
</dbReference>
<dbReference type="SMART" id="SM00220">
    <property type="entry name" value="S_TKc"/>
    <property type="match status" value="1"/>
</dbReference>
<dbReference type="GO" id="GO:0005794">
    <property type="term" value="C:Golgi apparatus"/>
    <property type="evidence" value="ECO:0007669"/>
    <property type="project" value="TreeGrafter"/>
</dbReference>
<comment type="catalytic activity">
    <reaction evidence="8">
        <text>L-seryl-[protein] + ATP = O-phospho-L-seryl-[protein] + ADP + H(+)</text>
        <dbReference type="Rhea" id="RHEA:17989"/>
        <dbReference type="Rhea" id="RHEA-COMP:9863"/>
        <dbReference type="Rhea" id="RHEA-COMP:11604"/>
        <dbReference type="ChEBI" id="CHEBI:15378"/>
        <dbReference type="ChEBI" id="CHEBI:29999"/>
        <dbReference type="ChEBI" id="CHEBI:30616"/>
        <dbReference type="ChEBI" id="CHEBI:83421"/>
        <dbReference type="ChEBI" id="CHEBI:456216"/>
        <dbReference type="EC" id="2.7.11.1"/>
    </reaction>
</comment>
<evidence type="ECO:0000256" key="3">
    <source>
        <dbReference type="ARBA" id="ARBA00022679"/>
    </source>
</evidence>
<dbReference type="InterPro" id="IPR008271">
    <property type="entry name" value="Ser/Thr_kinase_AS"/>
</dbReference>
<dbReference type="InterPro" id="IPR052239">
    <property type="entry name" value="Ser/Thr-specific_kinases"/>
</dbReference>
<evidence type="ECO:0000313" key="10">
    <source>
        <dbReference type="Proteomes" id="UP000694845"/>
    </source>
</evidence>
<gene>
    <name evidence="11" type="primary">LOC110973477</name>
</gene>
<dbReference type="RefSeq" id="XP_022080016.1">
    <property type="nucleotide sequence ID" value="XM_022224324.1"/>
</dbReference>
<dbReference type="Gene3D" id="1.10.510.10">
    <property type="entry name" value="Transferase(Phosphotransferase) domain 1"/>
    <property type="match status" value="1"/>
</dbReference>
<dbReference type="GeneID" id="110973477"/>
<sequence length="351" mass="39921">MYLRPVALRALNLKKRVSRKGTARDILKQMFWTCGQTCQTELLVTSYKMGCNCTRECIEFDGRRFNVLRRLGEGGFSVVDLLEENDTGKRFALKRIQCHSQNEQKLAKEEAEYHRRVHHPNLISLAAWKVTGQSAGVTEVLLVLPFFRRGTLQEELDRLAHRGEQIPEPRLLRLFRAICDGVKALHHASPVPLAHRDLKPGNVLLSDNGTPVIMDFGSMAPARLEVKGRSEALAVQDLAAEKCSMLFRAPELFHVESHTIIDEKVDVWSLGCTLYNMAFQQSPFEPVYQRGDSLHLAVLGRNFKFPGNSRYSTALHELISSILVVEVIERPSVTWIIEQLDIMLQEVEHRV</sequence>
<evidence type="ECO:0000256" key="1">
    <source>
        <dbReference type="ARBA" id="ARBA00012513"/>
    </source>
</evidence>
<dbReference type="KEGG" id="aplc:110973477"/>
<keyword evidence="5" id="KW-0418">Kinase</keyword>
<dbReference type="InterPro" id="IPR000719">
    <property type="entry name" value="Prot_kinase_dom"/>
</dbReference>
<evidence type="ECO:0000256" key="4">
    <source>
        <dbReference type="ARBA" id="ARBA00022741"/>
    </source>
</evidence>
<keyword evidence="6" id="KW-0067">ATP-binding</keyword>
<dbReference type="AlphaFoldDB" id="A0A8B7XII5"/>
<dbReference type="GO" id="GO:0005524">
    <property type="term" value="F:ATP binding"/>
    <property type="evidence" value="ECO:0007669"/>
    <property type="project" value="UniProtKB-KW"/>
</dbReference>
<evidence type="ECO:0000256" key="5">
    <source>
        <dbReference type="ARBA" id="ARBA00022777"/>
    </source>
</evidence>
<dbReference type="PROSITE" id="PS50011">
    <property type="entry name" value="PROTEIN_KINASE_DOM"/>
    <property type="match status" value="1"/>
</dbReference>
<evidence type="ECO:0000256" key="8">
    <source>
        <dbReference type="ARBA" id="ARBA00048679"/>
    </source>
</evidence>
<dbReference type="SUPFAM" id="SSF56112">
    <property type="entry name" value="Protein kinase-like (PK-like)"/>
    <property type="match status" value="1"/>
</dbReference>
<evidence type="ECO:0000259" key="9">
    <source>
        <dbReference type="PROSITE" id="PS50011"/>
    </source>
</evidence>
<keyword evidence="2" id="KW-0723">Serine/threonine-protein kinase</keyword>
<dbReference type="EC" id="2.7.11.1" evidence="1"/>
<dbReference type="PROSITE" id="PS00108">
    <property type="entry name" value="PROTEIN_KINASE_ST"/>
    <property type="match status" value="1"/>
</dbReference>
<protein>
    <recommendedName>
        <fullName evidence="1">non-specific serine/threonine protein kinase</fullName>
        <ecNumber evidence="1">2.7.11.1</ecNumber>
    </recommendedName>
</protein>
<proteinExistence type="predicted"/>